<dbReference type="PANTHER" id="PTHR40050:SF1">
    <property type="entry name" value="INNER SPORE COAT PROTEIN H"/>
    <property type="match status" value="1"/>
</dbReference>
<dbReference type="PANTHER" id="PTHR40050">
    <property type="entry name" value="INNER SPORE COAT PROTEIN H"/>
    <property type="match status" value="1"/>
</dbReference>
<sequence>MYKILACFLVCCIGYALANDLMTYHVVTISLLTPGQGMSVLIDGTHYPLQQSSTVPMLYTGSAPKSQIGYQYTITKGGNPMETEIFERSAEYLSEEQSFNDVYGQSWRKLDDMKPLPQLYAFDRERYSPLGGMSDPAASNLYEDGTVATIHISASPEQVLAMHQNKMDKKINLLADFTYINYNSIQEFKNVSFKVSGHSSRQWSKIPYKIKIPRKAYPDGLYRRWHLKLRSESTDPTMVREKLYNDVLKSTGVIAARGGYVSCTKKVTRLYINDKPIGLFLTVDDPASSTFIRETMYGGDRKLHIGAIIKADAAEGSTTANLNYLGQDPDLYESETYEIKKESPKGHPSAVSDLIKFTKFIREYNASSVPDDARAVKIWEEHLDITSYIRQLAVEWITGNWDAHQYAGNNYIIHRDTVKNRYVVLPVDFDYTFGNGVEADQTRFLTGKPLEMSEGQPVNSYLWDKVRSTPYLLNMYYETIKDINAQLMTPDILNAHVDSIVNLIESSIVWEQSLVTQTTGLKSAKSIADFKSAFVAGSKNKIDLLIGLKEWIKIKHSSILQL</sequence>
<reference evidence="2 3" key="1">
    <citation type="submission" date="2024-04" db="EMBL/GenBank/DDBJ databases">
        <title>genome sequences of Mucor flavus KT1a and Helicostylum pulchrum KT1b strains isolated from the surface of a dry-aged beef.</title>
        <authorList>
            <person name="Toyotome T."/>
            <person name="Hosono M."/>
            <person name="Torimaru M."/>
            <person name="Fukuda K."/>
            <person name="Mikami N."/>
        </authorList>
    </citation>
    <scope>NUCLEOTIDE SEQUENCE [LARGE SCALE GENOMIC DNA]</scope>
    <source>
        <strain evidence="2 3">KT1a</strain>
    </source>
</reference>
<comment type="caution">
    <text evidence="2">The sequence shown here is derived from an EMBL/GenBank/DDBJ whole genome shotgun (WGS) entry which is preliminary data.</text>
</comment>
<organism evidence="2 3">
    <name type="scientific">Mucor flavus</name>
    <dbReference type="NCBI Taxonomy" id="439312"/>
    <lineage>
        <taxon>Eukaryota</taxon>
        <taxon>Fungi</taxon>
        <taxon>Fungi incertae sedis</taxon>
        <taxon>Mucoromycota</taxon>
        <taxon>Mucoromycotina</taxon>
        <taxon>Mucoromycetes</taxon>
        <taxon>Mucorales</taxon>
        <taxon>Mucorineae</taxon>
        <taxon>Mucoraceae</taxon>
        <taxon>Mucor</taxon>
    </lineage>
</organism>
<gene>
    <name evidence="2" type="ORF">MFLAVUS_003634</name>
</gene>
<evidence type="ECO:0000313" key="3">
    <source>
        <dbReference type="Proteomes" id="UP001473302"/>
    </source>
</evidence>
<proteinExistence type="predicted"/>
<name>A0ABP9YTR7_9FUNG</name>
<accession>A0ABP9YTR7</accession>
<feature type="chain" id="PRO_5046024663" description="Spore coat protein CotH" evidence="1">
    <location>
        <begin position="19"/>
        <end position="562"/>
    </location>
</feature>
<evidence type="ECO:0000313" key="2">
    <source>
        <dbReference type="EMBL" id="GAA5810215.1"/>
    </source>
</evidence>
<dbReference type="Pfam" id="PF08757">
    <property type="entry name" value="CotH"/>
    <property type="match status" value="1"/>
</dbReference>
<protein>
    <recommendedName>
        <fullName evidence="4">Spore coat protein CotH</fullName>
    </recommendedName>
</protein>
<keyword evidence="1" id="KW-0732">Signal</keyword>
<keyword evidence="3" id="KW-1185">Reference proteome</keyword>
<dbReference type="InterPro" id="IPR014867">
    <property type="entry name" value="Spore_coat_CotH_CotH2/3/7"/>
</dbReference>
<evidence type="ECO:0008006" key="4">
    <source>
        <dbReference type="Google" id="ProtNLM"/>
    </source>
</evidence>
<feature type="signal peptide" evidence="1">
    <location>
        <begin position="1"/>
        <end position="18"/>
    </location>
</feature>
<evidence type="ECO:0000256" key="1">
    <source>
        <dbReference type="SAM" id="SignalP"/>
    </source>
</evidence>
<dbReference type="EMBL" id="BAABUK010000006">
    <property type="protein sequence ID" value="GAA5810215.1"/>
    <property type="molecule type" value="Genomic_DNA"/>
</dbReference>
<dbReference type="Proteomes" id="UP001473302">
    <property type="component" value="Unassembled WGS sequence"/>
</dbReference>